<dbReference type="Proteomes" id="UP000009881">
    <property type="component" value="Unassembled WGS sequence"/>
</dbReference>
<evidence type="ECO:0000256" key="2">
    <source>
        <dbReference type="ARBA" id="ARBA00022705"/>
    </source>
</evidence>
<dbReference type="InterPro" id="IPR041222">
    <property type="entry name" value="PriA_3primeBD"/>
</dbReference>
<proteinExistence type="inferred from homology"/>
<keyword evidence="5 12" id="KW-0378">Hydrolase</keyword>
<dbReference type="GO" id="GO:0006270">
    <property type="term" value="P:DNA replication initiation"/>
    <property type="evidence" value="ECO:0007669"/>
    <property type="project" value="TreeGrafter"/>
</dbReference>
<dbReference type="Pfam" id="PF18319">
    <property type="entry name" value="Zn_ribbon_PriA"/>
    <property type="match status" value="1"/>
</dbReference>
<evidence type="ECO:0000256" key="13">
    <source>
        <dbReference type="SAM" id="MobiDB-lite"/>
    </source>
</evidence>
<dbReference type="NCBIfam" id="NF004070">
    <property type="entry name" value="PRK05580.2-2"/>
    <property type="match status" value="1"/>
</dbReference>
<sequence>MEPRPATVAPMSATSASSACDAAAPLYPPGARVGVLLPLPLGGLYDYRVPRSGPAVAEGQPVEVPLGKRREIGVVWGAGEGAVAEAKVRDILRVLPATPLPQVTRRFVDWVAAYTLSPPGAVLKMAISVPQALEEPRPLTVYGLPDPDHPPDLAALGVKETRARRAVLNVAADLPPLPAGDLAREAGVSDGVVKGLAQAGVLVPSLVHPQLDPPRPDPDHPGPTLSAGQEEIAEDLRSRVRGHAFSVALLEGVTGSGKTEVYFEAVAEALRRGRQVLVLVPEISLTSQWLSRFRRRFGVPPLEWHSELTQARRRDVWRAVANGRAAVVVGARSALFLPFRDLGLVVVDEEHEQAFKQEDGVSYHARDMAVVRGQLGSVPVVLASATPSLETVLNAESGRYDKLHLPERHGGSLLPDVDVVDMRRMPPEKGDWGRSWLAPPVVDAVSETLERGEQVLLFLNRRGYAPLTLCRTCGFRIQCPNCTAWLVEHRLVRRLVCHHCGHSEPTPRQCPQCGDEDSLAACGPGVERLAEEVVGRWPEARSVVVASDTLGGPLAAAALMERIAAHEVDLLIGTQVLAKGLHFPELTLVAVVDSDLGLSGGDLRAAERTYQLLTQVAGRAGRAAKQGRVMLQTYQPEHPVIQAMVTGETAQFLEAEAEGRRATSMPPYGRLAALIVSGEDEGAVDAACAQLSRAAPREANVEVLGPAPAPLAMLRGRHRRRFLLKAPRGVRVQPVVAAWLGRVKVPHSVRVQVDVDPYSFL</sequence>
<evidence type="ECO:0000259" key="14">
    <source>
        <dbReference type="PROSITE" id="PS51192"/>
    </source>
</evidence>
<dbReference type="InterPro" id="IPR005259">
    <property type="entry name" value="PriA"/>
</dbReference>
<dbReference type="InterPro" id="IPR042115">
    <property type="entry name" value="PriA_3primeBD_sf"/>
</dbReference>
<dbReference type="Pfam" id="PF17764">
    <property type="entry name" value="PriA_3primeBD"/>
    <property type="match status" value="1"/>
</dbReference>
<dbReference type="InterPro" id="IPR027417">
    <property type="entry name" value="P-loop_NTPase"/>
</dbReference>
<feature type="binding site" evidence="12">
    <location>
        <position position="470"/>
    </location>
    <ligand>
        <name>Zn(2+)</name>
        <dbReference type="ChEBI" id="CHEBI:29105"/>
        <label>1</label>
    </ligand>
</feature>
<dbReference type="Pfam" id="PF00270">
    <property type="entry name" value="DEAD"/>
    <property type="match status" value="1"/>
</dbReference>
<accession>K9H2R0</accession>
<dbReference type="PANTHER" id="PTHR30580">
    <property type="entry name" value="PRIMOSOMAL PROTEIN N"/>
    <property type="match status" value="1"/>
</dbReference>
<dbReference type="STRING" id="1238182.C882_2619"/>
<evidence type="ECO:0000256" key="9">
    <source>
        <dbReference type="ARBA" id="ARBA00023125"/>
    </source>
</evidence>
<comment type="similarity">
    <text evidence="12">Belongs to the helicase family. PriA subfamily.</text>
</comment>
<dbReference type="Pfam" id="PF18074">
    <property type="entry name" value="PriA_C"/>
    <property type="match status" value="1"/>
</dbReference>
<feature type="region of interest" description="Disordered" evidence="13">
    <location>
        <begin position="207"/>
        <end position="227"/>
    </location>
</feature>
<keyword evidence="1 12" id="KW-0639">Primosome</keyword>
<dbReference type="PROSITE" id="PS51192">
    <property type="entry name" value="HELICASE_ATP_BIND_1"/>
    <property type="match status" value="1"/>
</dbReference>
<dbReference type="InterPro" id="IPR011545">
    <property type="entry name" value="DEAD/DEAH_box_helicase_dom"/>
</dbReference>
<dbReference type="GO" id="GO:1990077">
    <property type="term" value="C:primosome complex"/>
    <property type="evidence" value="ECO:0007669"/>
    <property type="project" value="UniProtKB-UniRule"/>
</dbReference>
<comment type="caution">
    <text evidence="15">The sequence shown here is derived from an EMBL/GenBank/DDBJ whole genome shotgun (WGS) entry which is preliminary data.</text>
</comment>
<dbReference type="HAMAP" id="MF_00983">
    <property type="entry name" value="PriA"/>
    <property type="match status" value="1"/>
</dbReference>
<keyword evidence="9 12" id="KW-0238">DNA-binding</keyword>
<dbReference type="Gene3D" id="3.40.1440.60">
    <property type="entry name" value="PriA, 3(prime) DNA-binding domain"/>
    <property type="match status" value="1"/>
</dbReference>
<dbReference type="GO" id="GO:0006310">
    <property type="term" value="P:DNA recombination"/>
    <property type="evidence" value="ECO:0007669"/>
    <property type="project" value="InterPro"/>
</dbReference>
<dbReference type="PATRIC" id="fig|1238182.3.peg.579"/>
<keyword evidence="4 12" id="KW-0547">Nucleotide-binding</keyword>
<evidence type="ECO:0000256" key="10">
    <source>
        <dbReference type="ARBA" id="ARBA00023235"/>
    </source>
</evidence>
<dbReference type="NCBIfam" id="TIGR00595">
    <property type="entry name" value="priA"/>
    <property type="match status" value="1"/>
</dbReference>
<dbReference type="Gene3D" id="3.40.50.300">
    <property type="entry name" value="P-loop containing nucleotide triphosphate hydrolases"/>
    <property type="match status" value="2"/>
</dbReference>
<keyword evidence="7 12" id="KW-0862">Zinc</keyword>
<comment type="subunit">
    <text evidence="12">Component of the replication restart primosome.</text>
</comment>
<dbReference type="SUPFAM" id="SSF52540">
    <property type="entry name" value="P-loop containing nucleoside triphosphate hydrolases"/>
    <property type="match status" value="2"/>
</dbReference>
<feature type="binding site" evidence="12">
    <location>
        <position position="510"/>
    </location>
    <ligand>
        <name>Zn(2+)</name>
        <dbReference type="ChEBI" id="CHEBI:29105"/>
        <label>1</label>
    </ligand>
</feature>
<dbReference type="AlphaFoldDB" id="K9H2R0"/>
<dbReference type="EMBL" id="ANHY01000003">
    <property type="protein sequence ID" value="EKV32540.1"/>
    <property type="molecule type" value="Genomic_DNA"/>
</dbReference>
<dbReference type="InterPro" id="IPR001650">
    <property type="entry name" value="Helicase_C-like"/>
</dbReference>
<dbReference type="SMART" id="SM00490">
    <property type="entry name" value="HELICc"/>
    <property type="match status" value="1"/>
</dbReference>
<comment type="cofactor">
    <cofactor evidence="12">
        <name>Zn(2+)</name>
        <dbReference type="ChEBI" id="CHEBI:29105"/>
    </cofactor>
    <text evidence="12">Binds 2 zinc ions per subunit.</text>
</comment>
<evidence type="ECO:0000256" key="5">
    <source>
        <dbReference type="ARBA" id="ARBA00022801"/>
    </source>
</evidence>
<dbReference type="CDD" id="cd17929">
    <property type="entry name" value="DEXHc_priA"/>
    <property type="match status" value="1"/>
</dbReference>
<dbReference type="InterPro" id="IPR014001">
    <property type="entry name" value="Helicase_ATP-bd"/>
</dbReference>
<dbReference type="GO" id="GO:0003677">
    <property type="term" value="F:DNA binding"/>
    <property type="evidence" value="ECO:0007669"/>
    <property type="project" value="UniProtKB-UniRule"/>
</dbReference>
<keyword evidence="8 12" id="KW-0067">ATP-binding</keyword>
<dbReference type="SMART" id="SM00487">
    <property type="entry name" value="DEXDc"/>
    <property type="match status" value="1"/>
</dbReference>
<evidence type="ECO:0000256" key="11">
    <source>
        <dbReference type="ARBA" id="ARBA00048988"/>
    </source>
</evidence>
<comment type="function">
    <text evidence="12">Initiates the restart of stalled replication forks, which reloads the replicative helicase on sites other than the origin of replication. Recognizes and binds to abandoned replication forks and remodels them to uncover a helicase loading site. Promotes assembly of the primosome at these replication forks.</text>
</comment>
<comment type="catalytic activity">
    <reaction evidence="12">
        <text>Couples ATP hydrolysis with the unwinding of duplex DNA by translocating in the 3'-5' direction.</text>
        <dbReference type="EC" id="5.6.2.4"/>
    </reaction>
</comment>
<comment type="catalytic activity">
    <reaction evidence="11 12">
        <text>ATP + H2O = ADP + phosphate + H(+)</text>
        <dbReference type="Rhea" id="RHEA:13065"/>
        <dbReference type="ChEBI" id="CHEBI:15377"/>
        <dbReference type="ChEBI" id="CHEBI:15378"/>
        <dbReference type="ChEBI" id="CHEBI:30616"/>
        <dbReference type="ChEBI" id="CHEBI:43474"/>
        <dbReference type="ChEBI" id="CHEBI:456216"/>
        <dbReference type="EC" id="5.6.2.4"/>
    </reaction>
</comment>
<evidence type="ECO:0000256" key="6">
    <source>
        <dbReference type="ARBA" id="ARBA00022806"/>
    </source>
</evidence>
<dbReference type="eggNOG" id="COG1198">
    <property type="taxonomic scope" value="Bacteria"/>
</dbReference>
<name>K9H2R0_9PROT</name>
<dbReference type="GO" id="GO:0008270">
    <property type="term" value="F:zinc ion binding"/>
    <property type="evidence" value="ECO:0007669"/>
    <property type="project" value="UniProtKB-UniRule"/>
</dbReference>
<feature type="domain" description="Helicase ATP-binding" evidence="14">
    <location>
        <begin position="239"/>
        <end position="405"/>
    </location>
</feature>
<evidence type="ECO:0000256" key="12">
    <source>
        <dbReference type="HAMAP-Rule" id="MF_00983"/>
    </source>
</evidence>
<feature type="binding site" evidence="12">
    <location>
        <position position="479"/>
    </location>
    <ligand>
        <name>Zn(2+)</name>
        <dbReference type="ChEBI" id="CHEBI:29105"/>
        <label>2</label>
    </ligand>
</feature>
<evidence type="ECO:0000256" key="7">
    <source>
        <dbReference type="ARBA" id="ARBA00022833"/>
    </source>
</evidence>
<dbReference type="PANTHER" id="PTHR30580:SF0">
    <property type="entry name" value="PRIMOSOMAL PROTEIN N"/>
    <property type="match status" value="1"/>
</dbReference>
<dbReference type="GO" id="GO:0043138">
    <property type="term" value="F:3'-5' DNA helicase activity"/>
    <property type="evidence" value="ECO:0007669"/>
    <property type="project" value="UniProtKB-EC"/>
</dbReference>
<dbReference type="PROSITE" id="PS51257">
    <property type="entry name" value="PROKAR_LIPOPROTEIN"/>
    <property type="match status" value="1"/>
</dbReference>
<reference evidence="15 16" key="1">
    <citation type="journal article" date="2013" name="Genome Announc.">
        <title>Draft Genome Sequence of an Alphaproteobacterium, Caenispirillum salinarum AK4(T), Isolated from a Solar Saltern.</title>
        <authorList>
            <person name="Khatri I."/>
            <person name="Singh A."/>
            <person name="Korpole S."/>
            <person name="Pinnaka A.K."/>
            <person name="Subramanian S."/>
        </authorList>
    </citation>
    <scope>NUCLEOTIDE SEQUENCE [LARGE SCALE GENOMIC DNA]</scope>
    <source>
        <strain evidence="15 16">AK4</strain>
    </source>
</reference>
<keyword evidence="6 12" id="KW-0347">Helicase</keyword>
<dbReference type="GO" id="GO:0005524">
    <property type="term" value="F:ATP binding"/>
    <property type="evidence" value="ECO:0007669"/>
    <property type="project" value="UniProtKB-UniRule"/>
</dbReference>
<protein>
    <recommendedName>
        <fullName evidence="12">Replication restart protein PriA</fullName>
    </recommendedName>
    <alternativeName>
        <fullName evidence="12">ATP-dependent DNA helicase PriA</fullName>
        <ecNumber evidence="12">5.6.2.4</ecNumber>
    </alternativeName>
    <alternativeName>
        <fullName evidence="12">DNA 3'-5' helicase PriA</fullName>
    </alternativeName>
</protein>
<keyword evidence="2 12" id="KW-0235">DNA replication</keyword>
<feature type="binding site" evidence="12">
    <location>
        <position position="513"/>
    </location>
    <ligand>
        <name>Zn(2+)</name>
        <dbReference type="ChEBI" id="CHEBI:29105"/>
        <label>1</label>
    </ligand>
</feature>
<dbReference type="GO" id="GO:0006269">
    <property type="term" value="P:DNA replication, synthesis of primer"/>
    <property type="evidence" value="ECO:0007669"/>
    <property type="project" value="UniProtKB-KW"/>
</dbReference>
<evidence type="ECO:0000313" key="15">
    <source>
        <dbReference type="EMBL" id="EKV32540.1"/>
    </source>
</evidence>
<feature type="binding site" evidence="12">
    <location>
        <position position="497"/>
    </location>
    <ligand>
        <name>Zn(2+)</name>
        <dbReference type="ChEBI" id="CHEBI:29105"/>
        <label>2</label>
    </ligand>
</feature>
<evidence type="ECO:0000256" key="8">
    <source>
        <dbReference type="ARBA" id="ARBA00022840"/>
    </source>
</evidence>
<feature type="binding site" evidence="12">
    <location>
        <position position="500"/>
    </location>
    <ligand>
        <name>Zn(2+)</name>
        <dbReference type="ChEBI" id="CHEBI:29105"/>
        <label>2</label>
    </ligand>
</feature>
<dbReference type="GO" id="GO:0006302">
    <property type="term" value="P:double-strand break repair"/>
    <property type="evidence" value="ECO:0007669"/>
    <property type="project" value="InterPro"/>
</dbReference>
<keyword evidence="3 12" id="KW-0479">Metal-binding</keyword>
<dbReference type="EC" id="5.6.2.4" evidence="12"/>
<dbReference type="InterPro" id="IPR040498">
    <property type="entry name" value="PriA_CRR"/>
</dbReference>
<organism evidence="15 16">
    <name type="scientific">Caenispirillum salinarum AK4</name>
    <dbReference type="NCBI Taxonomy" id="1238182"/>
    <lineage>
        <taxon>Bacteria</taxon>
        <taxon>Pseudomonadati</taxon>
        <taxon>Pseudomonadota</taxon>
        <taxon>Alphaproteobacteria</taxon>
        <taxon>Rhodospirillales</taxon>
        <taxon>Novispirillaceae</taxon>
        <taxon>Caenispirillum</taxon>
    </lineage>
</organism>
<dbReference type="FunFam" id="3.40.50.300:FF:000489">
    <property type="entry name" value="Primosome assembly protein PriA"/>
    <property type="match status" value="1"/>
</dbReference>
<feature type="binding site" evidence="12">
    <location>
        <position position="473"/>
    </location>
    <ligand>
        <name>Zn(2+)</name>
        <dbReference type="ChEBI" id="CHEBI:29105"/>
        <label>1</label>
    </ligand>
</feature>
<evidence type="ECO:0000313" key="16">
    <source>
        <dbReference type="Proteomes" id="UP000009881"/>
    </source>
</evidence>
<feature type="binding site" evidence="12">
    <location>
        <position position="482"/>
    </location>
    <ligand>
        <name>Zn(2+)</name>
        <dbReference type="ChEBI" id="CHEBI:29105"/>
        <label>2</label>
    </ligand>
</feature>
<dbReference type="GO" id="GO:0016887">
    <property type="term" value="F:ATP hydrolysis activity"/>
    <property type="evidence" value="ECO:0007669"/>
    <property type="project" value="RHEA"/>
</dbReference>
<keyword evidence="10 12" id="KW-0413">Isomerase</keyword>
<evidence type="ECO:0000256" key="3">
    <source>
        <dbReference type="ARBA" id="ARBA00022723"/>
    </source>
</evidence>
<evidence type="ECO:0000256" key="4">
    <source>
        <dbReference type="ARBA" id="ARBA00022741"/>
    </source>
</evidence>
<dbReference type="InterPro" id="IPR041236">
    <property type="entry name" value="PriA_C"/>
</dbReference>
<evidence type="ECO:0000256" key="1">
    <source>
        <dbReference type="ARBA" id="ARBA00022515"/>
    </source>
</evidence>
<gene>
    <name evidence="12" type="primary">priA</name>
    <name evidence="15" type="ORF">C882_2619</name>
</gene>
<dbReference type="Pfam" id="PF00271">
    <property type="entry name" value="Helicase_C"/>
    <property type="match status" value="1"/>
</dbReference>
<keyword evidence="16" id="KW-1185">Reference proteome</keyword>